<evidence type="ECO:0000313" key="1">
    <source>
        <dbReference type="EMBL" id="CAE7615643.1"/>
    </source>
</evidence>
<evidence type="ECO:0000313" key="2">
    <source>
        <dbReference type="Proteomes" id="UP000649617"/>
    </source>
</evidence>
<keyword evidence="2" id="KW-1185">Reference proteome</keyword>
<dbReference type="EMBL" id="CAJNIZ010041546">
    <property type="protein sequence ID" value="CAE7615643.1"/>
    <property type="molecule type" value="Genomic_DNA"/>
</dbReference>
<comment type="caution">
    <text evidence="1">The sequence shown here is derived from an EMBL/GenBank/DDBJ whole genome shotgun (WGS) entry which is preliminary data.</text>
</comment>
<feature type="non-terminal residue" evidence="1">
    <location>
        <position position="199"/>
    </location>
</feature>
<dbReference type="AlphaFoldDB" id="A0A812VCX4"/>
<name>A0A812VCX4_SYMPI</name>
<proteinExistence type="predicted"/>
<sequence length="199" mass="22432">MSSLVRDGLPMVEWCSQLLSLETSRLLEECCYQDSVGSACKFEITELIDSKCCRTDTETSGFYGFLLPLRSFSVNGVVNSVDPCASSEFGRRCLFGYDTFQVLGDNALEEMEEMGLVGTEQGRMVSISLPTSPPLMHPARVNDDAEQDPVFYHRLFHTYAEATPQGLWELNHYLENRPRFRALRRAGRSCVQPEAARAR</sequence>
<organism evidence="1 2">
    <name type="scientific">Symbiodinium pilosum</name>
    <name type="common">Dinoflagellate</name>
    <dbReference type="NCBI Taxonomy" id="2952"/>
    <lineage>
        <taxon>Eukaryota</taxon>
        <taxon>Sar</taxon>
        <taxon>Alveolata</taxon>
        <taxon>Dinophyceae</taxon>
        <taxon>Suessiales</taxon>
        <taxon>Symbiodiniaceae</taxon>
        <taxon>Symbiodinium</taxon>
    </lineage>
</organism>
<protein>
    <submittedName>
        <fullName evidence="1">Uncharacterized protein</fullName>
    </submittedName>
</protein>
<gene>
    <name evidence="1" type="ORF">SPIL2461_LOCUS16178</name>
</gene>
<dbReference type="Proteomes" id="UP000649617">
    <property type="component" value="Unassembled WGS sequence"/>
</dbReference>
<accession>A0A812VCX4</accession>
<reference evidence="1" key="1">
    <citation type="submission" date="2021-02" db="EMBL/GenBank/DDBJ databases">
        <authorList>
            <person name="Dougan E. K."/>
            <person name="Rhodes N."/>
            <person name="Thang M."/>
            <person name="Chan C."/>
        </authorList>
    </citation>
    <scope>NUCLEOTIDE SEQUENCE</scope>
</reference>